<evidence type="ECO:0000313" key="2">
    <source>
        <dbReference type="Proteomes" id="UP000635606"/>
    </source>
</evidence>
<keyword evidence="2" id="KW-1185">Reference proteome</keyword>
<dbReference type="EMBL" id="BOPH01000058">
    <property type="protein sequence ID" value="GIJ69256.1"/>
    <property type="molecule type" value="Genomic_DNA"/>
</dbReference>
<comment type="caution">
    <text evidence="1">The sequence shown here is derived from an EMBL/GenBank/DDBJ whole genome shotgun (WGS) entry which is preliminary data.</text>
</comment>
<proteinExistence type="predicted"/>
<evidence type="ECO:0000313" key="1">
    <source>
        <dbReference type="EMBL" id="GIJ69256.1"/>
    </source>
</evidence>
<protein>
    <submittedName>
        <fullName evidence="1">Uncharacterized protein</fullName>
    </submittedName>
</protein>
<dbReference type="AlphaFoldDB" id="A0A8J3ZT85"/>
<gene>
    <name evidence="1" type="ORF">Voc01_041730</name>
</gene>
<dbReference type="Proteomes" id="UP000635606">
    <property type="component" value="Unassembled WGS sequence"/>
</dbReference>
<accession>A0A8J3ZT85</accession>
<name>A0A8J3ZT85_9ACTN</name>
<reference evidence="1" key="1">
    <citation type="submission" date="2021-01" db="EMBL/GenBank/DDBJ databases">
        <title>Whole genome shotgun sequence of Virgisporangium ochraceum NBRC 16418.</title>
        <authorList>
            <person name="Komaki H."/>
            <person name="Tamura T."/>
        </authorList>
    </citation>
    <scope>NUCLEOTIDE SEQUENCE</scope>
    <source>
        <strain evidence="1">NBRC 16418</strain>
    </source>
</reference>
<sequence length="114" mass="13005">MRARSAAEPNHDRKWWDFSAVVAVPEQQKVATTFDHQLTRHRTIAFRARRAGHPSSILQLWSHLKHDMSAHRCGHNCKIDAQRDVHHGGERCGAIRTMTTTETLPGRPAHTRVT</sequence>
<organism evidence="1 2">
    <name type="scientific">Virgisporangium ochraceum</name>
    <dbReference type="NCBI Taxonomy" id="65505"/>
    <lineage>
        <taxon>Bacteria</taxon>
        <taxon>Bacillati</taxon>
        <taxon>Actinomycetota</taxon>
        <taxon>Actinomycetes</taxon>
        <taxon>Micromonosporales</taxon>
        <taxon>Micromonosporaceae</taxon>
        <taxon>Virgisporangium</taxon>
    </lineage>
</organism>